<dbReference type="SUPFAM" id="SSF56672">
    <property type="entry name" value="DNA/RNA polymerases"/>
    <property type="match status" value="1"/>
</dbReference>
<dbReference type="PANTHER" id="PTHR37984:SF13">
    <property type="entry name" value="RIBONUCLEASE H"/>
    <property type="match status" value="1"/>
</dbReference>
<evidence type="ECO:0000256" key="1">
    <source>
        <dbReference type="SAM" id="MobiDB-lite"/>
    </source>
</evidence>
<feature type="region of interest" description="Disordered" evidence="1">
    <location>
        <begin position="325"/>
        <end position="375"/>
    </location>
</feature>
<dbReference type="STRING" id="7102.A0A2A4JEX3"/>
<dbReference type="Gene3D" id="2.40.70.10">
    <property type="entry name" value="Acid Proteases"/>
    <property type="match status" value="1"/>
</dbReference>
<organism evidence="3">
    <name type="scientific">Heliothis virescens</name>
    <name type="common">Tobacco budworm moth</name>
    <dbReference type="NCBI Taxonomy" id="7102"/>
    <lineage>
        <taxon>Eukaryota</taxon>
        <taxon>Metazoa</taxon>
        <taxon>Ecdysozoa</taxon>
        <taxon>Arthropoda</taxon>
        <taxon>Hexapoda</taxon>
        <taxon>Insecta</taxon>
        <taxon>Pterygota</taxon>
        <taxon>Neoptera</taxon>
        <taxon>Endopterygota</taxon>
        <taxon>Lepidoptera</taxon>
        <taxon>Glossata</taxon>
        <taxon>Ditrysia</taxon>
        <taxon>Noctuoidea</taxon>
        <taxon>Noctuidae</taxon>
        <taxon>Heliothinae</taxon>
        <taxon>Heliothis</taxon>
    </lineage>
</organism>
<dbReference type="CDD" id="cd01647">
    <property type="entry name" value="RT_LTR"/>
    <property type="match status" value="1"/>
</dbReference>
<proteinExistence type="predicted"/>
<dbReference type="AlphaFoldDB" id="A0A2A4JEX3"/>
<comment type="caution">
    <text evidence="3">The sequence shown here is derived from an EMBL/GenBank/DDBJ whole genome shotgun (WGS) entry which is preliminary data.</text>
</comment>
<dbReference type="Gene3D" id="3.10.10.10">
    <property type="entry name" value="HIV Type 1 Reverse Transcriptase, subunit A, domain 1"/>
    <property type="match status" value="1"/>
</dbReference>
<evidence type="ECO:0000313" key="3">
    <source>
        <dbReference type="EMBL" id="PCG70326.1"/>
    </source>
</evidence>
<dbReference type="InterPro" id="IPR050951">
    <property type="entry name" value="Retrovirus_Pol_polyprotein"/>
</dbReference>
<dbReference type="Gene3D" id="3.30.70.270">
    <property type="match status" value="1"/>
</dbReference>
<feature type="compositionally biased region" description="Polar residues" evidence="1">
    <location>
        <begin position="861"/>
        <end position="874"/>
    </location>
</feature>
<feature type="region of interest" description="Disordered" evidence="1">
    <location>
        <begin position="820"/>
        <end position="888"/>
    </location>
</feature>
<feature type="region of interest" description="Disordered" evidence="1">
    <location>
        <begin position="33"/>
        <end position="53"/>
    </location>
</feature>
<dbReference type="SUPFAM" id="SSF50630">
    <property type="entry name" value="Acid proteases"/>
    <property type="match status" value="1"/>
</dbReference>
<name>A0A2A4JEX3_HELVI</name>
<dbReference type="GO" id="GO:0004519">
    <property type="term" value="F:endonuclease activity"/>
    <property type="evidence" value="ECO:0007669"/>
    <property type="project" value="UniProtKB-KW"/>
</dbReference>
<gene>
    <name evidence="3" type="ORF">B5V51_3130</name>
</gene>
<protein>
    <recommendedName>
        <fullName evidence="2">Reverse transcriptase domain-containing protein</fullName>
    </recommendedName>
</protein>
<dbReference type="GO" id="GO:0016779">
    <property type="term" value="F:nucleotidyltransferase activity"/>
    <property type="evidence" value="ECO:0007669"/>
    <property type="project" value="UniProtKB-KW"/>
</dbReference>
<sequence length="896" mass="103260">MNAEQFAAFLAAQQQQQAVLTALLQELVQLKQHQGSPSTDNSNNNNYGNETPTTAKQNIVKHFKCDKFNPEITAAENFIELFEAKCRIWGEETINIQKDLLINSLTPDIYHELKVALTPNFEKTSYNEVKMKLLDLYRTKKTRYKALIEFWNSTREPNETMERYANRLKELSRDCGYEGEMLERQLRDRFATGLNHTQLEVDLKQRWPELREGTGGGKTREITFTEIFAVAQSREIAENDDSTLNNNLKVNRIRQNKRQGKRTSDTTNNETVRKLRPDQCRRCGKRNKHDFDDCTAKDHPCRACGNTGHYESVCIKSGRAYLTSEPKRYQRKYKSNKRNKTQKINNRTDTSETSSTTSHADYLTEESESEDNPVHTVNKMYKKTTRCKKIDVIINGIKCTMDWDPGSIYSIISTKMWKAIGAPALMKGPKLQAYCNFKLKPKGITDVTVEVDNVQKILPVVVMDKAQPMLFGLQWSEMYDMTFPKPVYSIKPTTETSLDLVLANHTDLFDNKLGKVKDYQVKIHIKPGSEAKHLPARPIKFSMRKNIEIELERLLREGVITEVDPNITPIEWATPTVNVLKPTGQVRICGDYRITINPVLIKHTHPVPLFDQLRQQLAYGDKYSKIDLKDAYLQFEIAPESKKYLTISTHKGYFVYNRMPFGIATAPSIFQHFLDKLLNDIPNVAVFFDDIAVTGTNDKEHIQTLSKVFNRLKQAGLKHNKLDDMSLSEERIRDETRQDVTLKQLSCLLDNVRPNIRRTLRHKHIKANIDAEHKTPHFRNGEAVYIRTKLENKWKPAVIEERKHRYSYVVRTPEGVVKRRHADHIRPRESVAQSPIVERETETESFFTPAGSATPPLSQPVVENTSSSPLTLEQTPVLRRSKRTVRPPQRLIEIMS</sequence>
<evidence type="ECO:0000259" key="2">
    <source>
        <dbReference type="Pfam" id="PF00078"/>
    </source>
</evidence>
<feature type="compositionally biased region" description="Low complexity" evidence="1">
    <location>
        <begin position="39"/>
        <end position="53"/>
    </location>
</feature>
<dbReference type="InterPro" id="IPR000477">
    <property type="entry name" value="RT_dom"/>
</dbReference>
<dbReference type="EMBL" id="NWSH01001729">
    <property type="protein sequence ID" value="PCG70326.1"/>
    <property type="molecule type" value="Genomic_DNA"/>
</dbReference>
<dbReference type="PANTHER" id="PTHR37984">
    <property type="entry name" value="PROTEIN CBG26694"/>
    <property type="match status" value="1"/>
</dbReference>
<feature type="domain" description="Reverse transcriptase" evidence="2">
    <location>
        <begin position="581"/>
        <end position="720"/>
    </location>
</feature>
<accession>A0A2A4JEX3</accession>
<feature type="compositionally biased region" description="Basic residues" evidence="1">
    <location>
        <begin position="329"/>
        <end position="341"/>
    </location>
</feature>
<dbReference type="InterPro" id="IPR021109">
    <property type="entry name" value="Peptidase_aspartic_dom_sf"/>
</dbReference>
<dbReference type="GO" id="GO:0071897">
    <property type="term" value="P:DNA biosynthetic process"/>
    <property type="evidence" value="ECO:0007669"/>
    <property type="project" value="UniProtKB-ARBA"/>
</dbReference>
<dbReference type="InterPro" id="IPR043128">
    <property type="entry name" value="Rev_trsase/Diguanyl_cyclase"/>
</dbReference>
<reference evidence="3" key="1">
    <citation type="submission" date="2017-09" db="EMBL/GenBank/DDBJ databases">
        <title>Contemporary evolution of a Lepidopteran species, Heliothis virescens, in response to modern agricultural practices.</title>
        <authorList>
            <person name="Fritz M.L."/>
            <person name="Deyonke A.M."/>
            <person name="Papanicolaou A."/>
            <person name="Micinski S."/>
            <person name="Westbrook J."/>
            <person name="Gould F."/>
        </authorList>
    </citation>
    <scope>NUCLEOTIDE SEQUENCE [LARGE SCALE GENOMIC DNA]</scope>
    <source>
        <strain evidence="3">HvINT-</strain>
        <tissue evidence="3">Whole body</tissue>
    </source>
</reference>
<dbReference type="Pfam" id="PF00078">
    <property type="entry name" value="RVT_1"/>
    <property type="match status" value="1"/>
</dbReference>
<dbReference type="InterPro" id="IPR043502">
    <property type="entry name" value="DNA/RNA_pol_sf"/>
</dbReference>